<evidence type="ECO:0000313" key="2">
    <source>
        <dbReference type="RefSeq" id="XP_010277266.1"/>
    </source>
</evidence>
<dbReference type="OrthoDB" id="1845088at2759"/>
<dbReference type="eggNOG" id="KOG0017">
    <property type="taxonomic scope" value="Eukaryota"/>
</dbReference>
<proteinExistence type="predicted"/>
<dbReference type="InParanoid" id="A0A1U8BBU3"/>
<name>A0A1U8BBU3_NELNU</name>
<dbReference type="KEGG" id="nnu:104611766"/>
<dbReference type="PANTHER" id="PTHR47481:SF22">
    <property type="entry name" value="RETROTRANSPOSON GAG DOMAIN-CONTAINING PROTEIN"/>
    <property type="match status" value="1"/>
</dbReference>
<protein>
    <submittedName>
        <fullName evidence="2">Uncharacterized protein LOC104611766</fullName>
    </submittedName>
</protein>
<dbReference type="RefSeq" id="XP_010277266.1">
    <property type="nucleotide sequence ID" value="XM_010278964.1"/>
</dbReference>
<accession>A0A1U8BBU3</accession>
<keyword evidence="1" id="KW-1185">Reference proteome</keyword>
<sequence>MSSSSINQINFGASGNHIPQLILVRLDGSNYIVWRFQVENALLSHELLGYVNGTNPCPSRSMTEPYTQWVKQDHYIFSWLLSSLTKTALAQVVGSKTSKDVWETLKSLYSPRGIASFIGLRNELDALRKNDLSMTAYLQKLKVLGDKLATIGEPLTNSQLIHHVLNGISPDYDAFSIAIITRTDELSFASL</sequence>
<evidence type="ECO:0000313" key="1">
    <source>
        <dbReference type="Proteomes" id="UP000189703"/>
    </source>
</evidence>
<dbReference type="GeneID" id="104611766"/>
<dbReference type="Proteomes" id="UP000189703">
    <property type="component" value="Unplaced"/>
</dbReference>
<gene>
    <name evidence="2" type="primary">LOC104611766</name>
</gene>
<dbReference type="OMA" id="ANMAHRS"/>
<dbReference type="Pfam" id="PF14223">
    <property type="entry name" value="Retrotran_gag_2"/>
    <property type="match status" value="1"/>
</dbReference>
<reference evidence="2" key="1">
    <citation type="submission" date="2025-08" db="UniProtKB">
        <authorList>
            <consortium name="RefSeq"/>
        </authorList>
    </citation>
    <scope>IDENTIFICATION</scope>
</reference>
<dbReference type="AlphaFoldDB" id="A0A1U8BBU3"/>
<dbReference type="PANTHER" id="PTHR47481">
    <property type="match status" value="1"/>
</dbReference>
<organism evidence="1 2">
    <name type="scientific">Nelumbo nucifera</name>
    <name type="common">Sacred lotus</name>
    <dbReference type="NCBI Taxonomy" id="4432"/>
    <lineage>
        <taxon>Eukaryota</taxon>
        <taxon>Viridiplantae</taxon>
        <taxon>Streptophyta</taxon>
        <taxon>Embryophyta</taxon>
        <taxon>Tracheophyta</taxon>
        <taxon>Spermatophyta</taxon>
        <taxon>Magnoliopsida</taxon>
        <taxon>Proteales</taxon>
        <taxon>Nelumbonaceae</taxon>
        <taxon>Nelumbo</taxon>
    </lineage>
</organism>